<reference evidence="1 2" key="1">
    <citation type="submission" date="2018-12" db="EMBL/GenBank/DDBJ databases">
        <title>Sequencing of bacterial isolates from soil warming experiment in Harvard Forest, Massachusetts, USA.</title>
        <authorList>
            <person name="Deangelis K."/>
        </authorList>
    </citation>
    <scope>NUCLEOTIDE SEQUENCE [LARGE SCALE GENOMIC DNA]</scope>
    <source>
        <strain evidence="1 2">EB153</strain>
    </source>
</reference>
<sequence>MNQFIGFPYSSACHGEIISFSMNTLLMVDPLLSIL</sequence>
<comment type="caution">
    <text evidence="1">The sequence shown here is derived from an EMBL/GenBank/DDBJ whole genome shotgun (WGS) entry which is preliminary data.</text>
</comment>
<dbReference type="Proteomes" id="UP000269669">
    <property type="component" value="Unassembled WGS sequence"/>
</dbReference>
<evidence type="ECO:0000313" key="2">
    <source>
        <dbReference type="Proteomes" id="UP000269669"/>
    </source>
</evidence>
<protein>
    <submittedName>
        <fullName evidence="1">Uncharacterized protein</fullName>
    </submittedName>
</protein>
<accession>A0A428MN34</accession>
<evidence type="ECO:0000313" key="1">
    <source>
        <dbReference type="EMBL" id="RSL18290.1"/>
    </source>
</evidence>
<proteinExistence type="predicted"/>
<keyword evidence="2" id="KW-1185">Reference proteome</keyword>
<dbReference type="EMBL" id="RSDW01000001">
    <property type="protein sequence ID" value="RSL18290.1"/>
    <property type="molecule type" value="Genomic_DNA"/>
</dbReference>
<gene>
    <name evidence="1" type="ORF">EDE15_3852</name>
</gene>
<name>A0A428MN34_9BACT</name>
<dbReference type="AlphaFoldDB" id="A0A428MN34"/>
<organism evidence="1 2">
    <name type="scientific">Edaphobacter aggregans</name>
    <dbReference type="NCBI Taxonomy" id="570835"/>
    <lineage>
        <taxon>Bacteria</taxon>
        <taxon>Pseudomonadati</taxon>
        <taxon>Acidobacteriota</taxon>
        <taxon>Terriglobia</taxon>
        <taxon>Terriglobales</taxon>
        <taxon>Acidobacteriaceae</taxon>
        <taxon>Edaphobacter</taxon>
    </lineage>
</organism>